<dbReference type="Gene3D" id="1.20.1600.10">
    <property type="entry name" value="Outer membrane efflux proteins (OEP)"/>
    <property type="match status" value="1"/>
</dbReference>
<comment type="subcellular location">
    <subcellularLocation>
        <location evidence="2">Cell membrane</location>
        <topology evidence="2">Lipid-anchor</topology>
    </subcellularLocation>
</comment>
<keyword evidence="2" id="KW-0564">Palmitate</keyword>
<dbReference type="GO" id="GO:0015562">
    <property type="term" value="F:efflux transmembrane transporter activity"/>
    <property type="evidence" value="ECO:0007669"/>
    <property type="project" value="InterPro"/>
</dbReference>
<dbReference type="SUPFAM" id="SSF56954">
    <property type="entry name" value="Outer membrane efflux proteins (OEP)"/>
    <property type="match status" value="1"/>
</dbReference>
<evidence type="ECO:0000313" key="4">
    <source>
        <dbReference type="Proteomes" id="UP000186230"/>
    </source>
</evidence>
<dbReference type="EMBL" id="CP016359">
    <property type="protein sequence ID" value="APU67040.1"/>
    <property type="molecule type" value="Genomic_DNA"/>
</dbReference>
<organism evidence="3 4">
    <name type="scientific">Christiangramia flava JLT2011</name>
    <dbReference type="NCBI Taxonomy" id="1229726"/>
    <lineage>
        <taxon>Bacteria</taxon>
        <taxon>Pseudomonadati</taxon>
        <taxon>Bacteroidota</taxon>
        <taxon>Flavobacteriia</taxon>
        <taxon>Flavobacteriales</taxon>
        <taxon>Flavobacteriaceae</taxon>
        <taxon>Christiangramia</taxon>
    </lineage>
</organism>
<evidence type="ECO:0000256" key="1">
    <source>
        <dbReference type="ARBA" id="ARBA00007613"/>
    </source>
</evidence>
<dbReference type="Gene3D" id="2.20.200.10">
    <property type="entry name" value="Outer membrane efflux proteins (OEP)"/>
    <property type="match status" value="1"/>
</dbReference>
<keyword evidence="2 3" id="KW-0449">Lipoprotein</keyword>
<dbReference type="InterPro" id="IPR010131">
    <property type="entry name" value="MdtP/NodT-like"/>
</dbReference>
<dbReference type="NCBIfam" id="TIGR01845">
    <property type="entry name" value="outer_NodT"/>
    <property type="match status" value="1"/>
</dbReference>
<dbReference type="GO" id="GO:0005886">
    <property type="term" value="C:plasma membrane"/>
    <property type="evidence" value="ECO:0007669"/>
    <property type="project" value="UniProtKB-SubCell"/>
</dbReference>
<dbReference type="Proteomes" id="UP000186230">
    <property type="component" value="Chromosome"/>
</dbReference>
<accession>A0A1L7I0E0</accession>
<gene>
    <name evidence="3" type="ORF">GRFL_0316</name>
</gene>
<dbReference type="InterPro" id="IPR003423">
    <property type="entry name" value="OMP_efflux"/>
</dbReference>
<proteinExistence type="inferred from homology"/>
<evidence type="ECO:0000256" key="2">
    <source>
        <dbReference type="RuleBase" id="RU362097"/>
    </source>
</evidence>
<dbReference type="PANTHER" id="PTHR30203:SF30">
    <property type="entry name" value="OUTER MEMBRANE PROTEIN-RELATED"/>
    <property type="match status" value="1"/>
</dbReference>
<keyword evidence="2" id="KW-0812">Transmembrane</keyword>
<dbReference type="STRING" id="1229726.GRFL_0316"/>
<dbReference type="PANTHER" id="PTHR30203">
    <property type="entry name" value="OUTER MEMBRANE CATION EFFLUX PROTEIN"/>
    <property type="match status" value="1"/>
</dbReference>
<keyword evidence="2" id="KW-0472">Membrane</keyword>
<dbReference type="AlphaFoldDB" id="A0A1L7I0E0"/>
<sequence>MNRLSIFQSKYAKPVCIGILATFCLYSCVPSREIREANTSLPGGYQDSIQQDTVNSAAMNWKDFFRDEKLQELIDTALVHNQELNITMQQVAMAKNEIRARKGEYLPSVNLQAGAEVEKVGRYTSQGANDANTDIRPEEEFPEPLPNFMAGVFASWELDVWKKLRNSKKAAVMEYLSSVEGQHFMVTNLISEIAQSYYELIALDNELAIIDQNLDIQGNALKTIRIQKQAARATELGVRRFEAEVLKNKSERYAVQQEIVETENRINFLIGRAPQHVDRNSQNFTEASLDSLYTGIPSQLLTNRPDIRQAEFELEAAKLDVKSARANFYPSFEIHAGVGLEAFKPEFLTTTPESLLYNLAGDMVAPLINRNAIKATYATANARQLQAVYDYEKTILNAYIEVSNELSNIDKLQKSYELKQDQVEALTQSIDLTNKLFRSARADYMEVLLTQRDALESKMDLVETRKEQLLARVSMYRNLGGGWQ</sequence>
<keyword evidence="4" id="KW-1185">Reference proteome</keyword>
<name>A0A1L7I0E0_9FLAO</name>
<comment type="similarity">
    <text evidence="1 2">Belongs to the outer membrane factor (OMF) (TC 1.B.17) family.</text>
</comment>
<keyword evidence="2" id="KW-1134">Transmembrane beta strand</keyword>
<dbReference type="RefSeq" id="WP_083642857.1">
    <property type="nucleotide sequence ID" value="NZ_AMRU01000008.1"/>
</dbReference>
<dbReference type="Pfam" id="PF02321">
    <property type="entry name" value="OEP"/>
    <property type="match status" value="2"/>
</dbReference>
<evidence type="ECO:0000313" key="3">
    <source>
        <dbReference type="EMBL" id="APU67040.1"/>
    </source>
</evidence>
<dbReference type="OrthoDB" id="9770517at2"/>
<reference evidence="3 4" key="1">
    <citation type="submission" date="2016-07" db="EMBL/GenBank/DDBJ databases">
        <title>Multi-omics approach to identify versatile polysaccharide utilization systems of a marine flavobacterium Gramella flava.</title>
        <authorList>
            <person name="Tang K."/>
        </authorList>
    </citation>
    <scope>NUCLEOTIDE SEQUENCE [LARGE SCALE GENOMIC DNA]</scope>
    <source>
        <strain evidence="3 4">JLT2011</strain>
    </source>
</reference>
<protein>
    <submittedName>
        <fullName evidence="3">RND efflux system, outer membrane lipoprotein, NodT family</fullName>
    </submittedName>
</protein>
<dbReference type="KEGG" id="gfl:GRFL_0316"/>